<reference evidence="4" key="1">
    <citation type="submission" date="2023-05" db="EMBL/GenBank/DDBJ databases">
        <title>[olsenella] sp. nov., isolated from a pig farm feces dump.</title>
        <authorList>
            <person name="Chang Y.-H."/>
        </authorList>
    </citation>
    <scope>NUCLEOTIDE SEQUENCE</scope>
    <source>
        <strain evidence="4">YH-ols2217</strain>
    </source>
</reference>
<evidence type="ECO:0000256" key="1">
    <source>
        <dbReference type="PROSITE-ProRule" id="PRU00169"/>
    </source>
</evidence>
<name>A0ABT6ZKM5_9ACTN</name>
<dbReference type="Gene3D" id="3.40.50.2300">
    <property type="match status" value="1"/>
</dbReference>
<feature type="domain" description="Response regulatory" evidence="2">
    <location>
        <begin position="1"/>
        <end position="114"/>
    </location>
</feature>
<dbReference type="Proteomes" id="UP001431693">
    <property type="component" value="Unassembled WGS sequence"/>
</dbReference>
<dbReference type="PROSITE" id="PS51832">
    <property type="entry name" value="HD_GYP"/>
    <property type="match status" value="1"/>
</dbReference>
<comment type="caution">
    <text evidence="4">The sequence shown here is derived from an EMBL/GenBank/DDBJ whole genome shotgun (WGS) entry which is preliminary data.</text>
</comment>
<evidence type="ECO:0000313" key="4">
    <source>
        <dbReference type="EMBL" id="MDJ1129088.1"/>
    </source>
</evidence>
<dbReference type="InterPro" id="IPR052020">
    <property type="entry name" value="Cyclic_di-GMP/3'3'-cGAMP_PDE"/>
</dbReference>
<dbReference type="InterPro" id="IPR037522">
    <property type="entry name" value="HD_GYP_dom"/>
</dbReference>
<protein>
    <submittedName>
        <fullName evidence="4">Response regulator</fullName>
    </submittedName>
</protein>
<dbReference type="Pfam" id="PF00072">
    <property type="entry name" value="Response_reg"/>
    <property type="match status" value="1"/>
</dbReference>
<dbReference type="PANTHER" id="PTHR45228">
    <property type="entry name" value="CYCLIC DI-GMP PHOSPHODIESTERASE TM_0186-RELATED"/>
    <property type="match status" value="1"/>
</dbReference>
<dbReference type="SUPFAM" id="SSF109604">
    <property type="entry name" value="HD-domain/PDEase-like"/>
    <property type="match status" value="1"/>
</dbReference>
<proteinExistence type="predicted"/>
<dbReference type="PROSITE" id="PS50110">
    <property type="entry name" value="RESPONSE_REGULATORY"/>
    <property type="match status" value="1"/>
</dbReference>
<feature type="domain" description="HD-GYP" evidence="3">
    <location>
        <begin position="134"/>
        <end position="343"/>
    </location>
</feature>
<dbReference type="InterPro" id="IPR011006">
    <property type="entry name" value="CheY-like_superfamily"/>
</dbReference>
<keyword evidence="5" id="KW-1185">Reference proteome</keyword>
<dbReference type="InterPro" id="IPR001789">
    <property type="entry name" value="Sig_transdc_resp-reg_receiver"/>
</dbReference>
<dbReference type="Gene3D" id="1.10.3210.10">
    <property type="entry name" value="Hypothetical protein af1432"/>
    <property type="match status" value="1"/>
</dbReference>
<evidence type="ECO:0000259" key="3">
    <source>
        <dbReference type="PROSITE" id="PS51832"/>
    </source>
</evidence>
<organism evidence="4 5">
    <name type="scientific">Kribbibacterium absianum</name>
    <dbReference type="NCBI Taxonomy" id="3044210"/>
    <lineage>
        <taxon>Bacteria</taxon>
        <taxon>Bacillati</taxon>
        <taxon>Actinomycetota</taxon>
        <taxon>Coriobacteriia</taxon>
        <taxon>Coriobacteriales</taxon>
        <taxon>Kribbibacteriaceae</taxon>
        <taxon>Kribbibacterium</taxon>
    </lineage>
</organism>
<feature type="modified residue" description="4-aspartylphosphate" evidence="1">
    <location>
        <position position="47"/>
    </location>
</feature>
<accession>A0ABT6ZKM5</accession>
<dbReference type="CDD" id="cd00077">
    <property type="entry name" value="HDc"/>
    <property type="match status" value="1"/>
</dbReference>
<dbReference type="Pfam" id="PF13487">
    <property type="entry name" value="HD_5"/>
    <property type="match status" value="1"/>
</dbReference>
<sequence>MDDSPLNRAILEEILCGEYSIIEAHDGVEAVRALEADEGDISLVILDIVMPRMDGFEVLAKMNREGWIERTPVVTISAETSPSYIERAYELGVTDFITRPFDELVVRNRVANTIALYQKQHDLMRMVSREMYERERRNNLMVTILSQIVEFRNGESGLHVLHIGVMTDILLHELVRHTDTHPELTEAEISTIATASALHDIGKIAIPSEILNKPGRLTPEEYEVIKTHSAIGADMLKQLTENKDDRLLQVAEEICRWHHERYDGGGYPDGLVGDEIPIGAQVVALAGVYDALTSVRVYKPAFSHERALEMIANGECGAFNPVLLQCLLSAGDTIREQLKVESFSGMSRRELAGIIAEIEENDSLTKADKAEMIRDIHSMLDE</sequence>
<evidence type="ECO:0000313" key="5">
    <source>
        <dbReference type="Proteomes" id="UP001431693"/>
    </source>
</evidence>
<dbReference type="SMART" id="SM00448">
    <property type="entry name" value="REC"/>
    <property type="match status" value="1"/>
</dbReference>
<dbReference type="RefSeq" id="WP_283722730.1">
    <property type="nucleotide sequence ID" value="NZ_JASJEX010000002.1"/>
</dbReference>
<dbReference type="SUPFAM" id="SSF52172">
    <property type="entry name" value="CheY-like"/>
    <property type="match status" value="1"/>
</dbReference>
<keyword evidence="1" id="KW-0597">Phosphoprotein</keyword>
<dbReference type="PANTHER" id="PTHR45228:SF1">
    <property type="entry name" value="CYCLIC DI-GMP PHOSPHODIESTERASE TM_0186"/>
    <property type="match status" value="1"/>
</dbReference>
<dbReference type="InterPro" id="IPR003607">
    <property type="entry name" value="HD/PDEase_dom"/>
</dbReference>
<evidence type="ECO:0000259" key="2">
    <source>
        <dbReference type="PROSITE" id="PS50110"/>
    </source>
</evidence>
<dbReference type="EMBL" id="JASJEX010000002">
    <property type="protein sequence ID" value="MDJ1129088.1"/>
    <property type="molecule type" value="Genomic_DNA"/>
</dbReference>
<gene>
    <name evidence="4" type="ORF">QJ043_03185</name>
</gene>